<reference evidence="2" key="2">
    <citation type="journal article" date="2015" name="Data Brief">
        <title>Shoot transcriptome of the giant reed, Arundo donax.</title>
        <authorList>
            <person name="Barrero R.A."/>
            <person name="Guerrero F.D."/>
            <person name="Moolhuijzen P."/>
            <person name="Goolsby J.A."/>
            <person name="Tidwell J."/>
            <person name="Bellgard S.E."/>
            <person name="Bellgard M.I."/>
        </authorList>
    </citation>
    <scope>NUCLEOTIDE SEQUENCE</scope>
    <source>
        <tissue evidence="2">Shoot tissue taken approximately 20 cm above the soil surface</tissue>
    </source>
</reference>
<dbReference type="AlphaFoldDB" id="A0A0A9IPX2"/>
<evidence type="ECO:0000256" key="1">
    <source>
        <dbReference type="SAM" id="MobiDB-lite"/>
    </source>
</evidence>
<feature type="compositionally biased region" description="Low complexity" evidence="1">
    <location>
        <begin position="14"/>
        <end position="25"/>
    </location>
</feature>
<accession>A0A0A9IPX2</accession>
<name>A0A0A9IPX2_ARUDO</name>
<feature type="region of interest" description="Disordered" evidence="1">
    <location>
        <begin position="1"/>
        <end position="36"/>
    </location>
</feature>
<reference evidence="2" key="1">
    <citation type="submission" date="2014-09" db="EMBL/GenBank/DDBJ databases">
        <authorList>
            <person name="Magalhaes I.L.F."/>
            <person name="Oliveira U."/>
            <person name="Santos F.R."/>
            <person name="Vidigal T.H.D.A."/>
            <person name="Brescovit A.D."/>
            <person name="Santos A.J."/>
        </authorList>
    </citation>
    <scope>NUCLEOTIDE SEQUENCE</scope>
    <source>
        <tissue evidence="2">Shoot tissue taken approximately 20 cm above the soil surface</tissue>
    </source>
</reference>
<sequence>MVAEETKNSTVNSAAEMAPAPANNAKVDASPEAETDDMVIDEVNAATEDVAELDPNPEKTPMEEAIRVTRARLRRRAATGTTAAAASPAVN</sequence>
<evidence type="ECO:0000313" key="2">
    <source>
        <dbReference type="EMBL" id="JAE20160.1"/>
    </source>
</evidence>
<protein>
    <submittedName>
        <fullName evidence="2">Uncharacterized protein</fullName>
    </submittedName>
</protein>
<dbReference type="EMBL" id="GBRH01177736">
    <property type="protein sequence ID" value="JAE20160.1"/>
    <property type="molecule type" value="Transcribed_RNA"/>
</dbReference>
<proteinExistence type="predicted"/>
<organism evidence="2">
    <name type="scientific">Arundo donax</name>
    <name type="common">Giant reed</name>
    <name type="synonym">Donax arundinaceus</name>
    <dbReference type="NCBI Taxonomy" id="35708"/>
    <lineage>
        <taxon>Eukaryota</taxon>
        <taxon>Viridiplantae</taxon>
        <taxon>Streptophyta</taxon>
        <taxon>Embryophyta</taxon>
        <taxon>Tracheophyta</taxon>
        <taxon>Spermatophyta</taxon>
        <taxon>Magnoliopsida</taxon>
        <taxon>Liliopsida</taxon>
        <taxon>Poales</taxon>
        <taxon>Poaceae</taxon>
        <taxon>PACMAD clade</taxon>
        <taxon>Arundinoideae</taxon>
        <taxon>Arundineae</taxon>
        <taxon>Arundo</taxon>
    </lineage>
</organism>